<dbReference type="AlphaFoldDB" id="A0A1F7UV58"/>
<dbReference type="Pfam" id="PF00072">
    <property type="entry name" value="Response_reg"/>
    <property type="match status" value="1"/>
</dbReference>
<evidence type="ECO:0000313" key="4">
    <source>
        <dbReference type="EMBL" id="OGL82181.1"/>
    </source>
</evidence>
<gene>
    <name evidence="4" type="ORF">A2936_01300</name>
</gene>
<dbReference type="InterPro" id="IPR011006">
    <property type="entry name" value="CheY-like_superfamily"/>
</dbReference>
<dbReference type="SUPFAM" id="SSF52172">
    <property type="entry name" value="CheY-like"/>
    <property type="match status" value="1"/>
</dbReference>
<accession>A0A1F7UV58</accession>
<feature type="domain" description="Response regulatory" evidence="3">
    <location>
        <begin position="6"/>
        <end position="122"/>
    </location>
</feature>
<dbReference type="Proteomes" id="UP000176846">
    <property type="component" value="Unassembled WGS sequence"/>
</dbReference>
<evidence type="ECO:0000313" key="5">
    <source>
        <dbReference type="Proteomes" id="UP000176846"/>
    </source>
</evidence>
<dbReference type="GO" id="GO:0000160">
    <property type="term" value="P:phosphorelay signal transduction system"/>
    <property type="evidence" value="ECO:0007669"/>
    <property type="project" value="InterPro"/>
</dbReference>
<reference evidence="4 5" key="1">
    <citation type="journal article" date="2016" name="Nat. Commun.">
        <title>Thousands of microbial genomes shed light on interconnected biogeochemical processes in an aquifer system.</title>
        <authorList>
            <person name="Anantharaman K."/>
            <person name="Brown C.T."/>
            <person name="Hug L.A."/>
            <person name="Sharon I."/>
            <person name="Castelle C.J."/>
            <person name="Probst A.J."/>
            <person name="Thomas B.C."/>
            <person name="Singh A."/>
            <person name="Wilkins M.J."/>
            <person name="Karaoz U."/>
            <person name="Brodie E.L."/>
            <person name="Williams K.H."/>
            <person name="Hubbard S.S."/>
            <person name="Banfield J.F."/>
        </authorList>
    </citation>
    <scope>NUCLEOTIDE SEQUENCE [LARGE SCALE GENOMIC DNA]</scope>
</reference>
<organism evidence="4 5">
    <name type="scientific">Candidatus Uhrbacteria bacterium RIFCSPLOWO2_01_FULL_47_25</name>
    <dbReference type="NCBI Taxonomy" id="1802402"/>
    <lineage>
        <taxon>Bacteria</taxon>
        <taxon>Candidatus Uhriibacteriota</taxon>
    </lineage>
</organism>
<name>A0A1F7UV58_9BACT</name>
<keyword evidence="1 2" id="KW-0597">Phosphoprotein</keyword>
<dbReference type="InterPro" id="IPR050595">
    <property type="entry name" value="Bact_response_regulator"/>
</dbReference>
<dbReference type="PANTHER" id="PTHR44591">
    <property type="entry name" value="STRESS RESPONSE REGULATOR PROTEIN 1"/>
    <property type="match status" value="1"/>
</dbReference>
<protein>
    <recommendedName>
        <fullName evidence="3">Response regulatory domain-containing protein</fullName>
    </recommendedName>
</protein>
<dbReference type="PANTHER" id="PTHR44591:SF3">
    <property type="entry name" value="RESPONSE REGULATORY DOMAIN-CONTAINING PROTEIN"/>
    <property type="match status" value="1"/>
</dbReference>
<proteinExistence type="predicted"/>
<dbReference type="EMBL" id="MGEK01000023">
    <property type="protein sequence ID" value="OGL82181.1"/>
    <property type="molecule type" value="Genomic_DNA"/>
</dbReference>
<evidence type="ECO:0000256" key="1">
    <source>
        <dbReference type="ARBA" id="ARBA00022553"/>
    </source>
</evidence>
<evidence type="ECO:0000256" key="2">
    <source>
        <dbReference type="PROSITE-ProRule" id="PRU00169"/>
    </source>
</evidence>
<feature type="modified residue" description="4-aspartylphosphate" evidence="2">
    <location>
        <position position="55"/>
    </location>
</feature>
<dbReference type="CDD" id="cd17574">
    <property type="entry name" value="REC_OmpR"/>
    <property type="match status" value="1"/>
</dbReference>
<sequence>MENTAKILVIEDDKFLNKLYTDQLRREGFEVSMAISGDEGLNKVMNEKPDLVILDIVLPHKNGFDILSEMKLHAHTKNIPVVILTNLGQDSDIKTGLDLGAVGYLVKTDFPITKLGVEVRKYLAMKQKKQEDIGAARS</sequence>
<evidence type="ECO:0000259" key="3">
    <source>
        <dbReference type="PROSITE" id="PS50110"/>
    </source>
</evidence>
<dbReference type="InterPro" id="IPR001789">
    <property type="entry name" value="Sig_transdc_resp-reg_receiver"/>
</dbReference>
<dbReference type="PROSITE" id="PS50110">
    <property type="entry name" value="RESPONSE_REGULATORY"/>
    <property type="match status" value="1"/>
</dbReference>
<comment type="caution">
    <text evidence="4">The sequence shown here is derived from an EMBL/GenBank/DDBJ whole genome shotgun (WGS) entry which is preliminary data.</text>
</comment>
<dbReference type="SMART" id="SM00448">
    <property type="entry name" value="REC"/>
    <property type="match status" value="1"/>
</dbReference>
<dbReference type="Gene3D" id="3.40.50.2300">
    <property type="match status" value="1"/>
</dbReference>